<evidence type="ECO:0000313" key="2">
    <source>
        <dbReference type="EMBL" id="GAA2664871.1"/>
    </source>
</evidence>
<gene>
    <name evidence="2" type="ORF">GCM10009864_37060</name>
</gene>
<proteinExistence type="predicted"/>
<evidence type="ECO:0000256" key="1">
    <source>
        <dbReference type="SAM" id="MobiDB-lite"/>
    </source>
</evidence>
<name>A0ABP6EI57_9ACTN</name>
<feature type="compositionally biased region" description="Basic and acidic residues" evidence="1">
    <location>
        <begin position="50"/>
        <end position="62"/>
    </location>
</feature>
<feature type="region of interest" description="Disordered" evidence="1">
    <location>
        <begin position="37"/>
        <end position="62"/>
    </location>
</feature>
<dbReference type="EMBL" id="BAAARK010000010">
    <property type="protein sequence ID" value="GAA2664871.1"/>
    <property type="molecule type" value="Genomic_DNA"/>
</dbReference>
<protein>
    <submittedName>
        <fullName evidence="2">Uncharacterized protein</fullName>
    </submittedName>
</protein>
<reference evidence="3" key="1">
    <citation type="journal article" date="2019" name="Int. J. Syst. Evol. Microbiol.">
        <title>The Global Catalogue of Microorganisms (GCM) 10K type strain sequencing project: providing services to taxonomists for standard genome sequencing and annotation.</title>
        <authorList>
            <consortium name="The Broad Institute Genomics Platform"/>
            <consortium name="The Broad Institute Genome Sequencing Center for Infectious Disease"/>
            <person name="Wu L."/>
            <person name="Ma J."/>
        </authorList>
    </citation>
    <scope>NUCLEOTIDE SEQUENCE [LARGE SCALE GENOMIC DNA]</scope>
    <source>
        <strain evidence="3">JCM 16374</strain>
    </source>
</reference>
<sequence length="121" mass="13601">MRDLIAGLLGWLSPGFPYPQPLCEPLLRLLLPAHGNHRATGASATTPRMELPRSPDPKKTADTPRLRLLHATDTHLVRPYVLTPEEQREHRSQPVRRRALWLASHGIDAGPCWIHEVMVTA</sequence>
<organism evidence="2 3">
    <name type="scientific">Streptomyces lunalinharesii</name>
    <dbReference type="NCBI Taxonomy" id="333384"/>
    <lineage>
        <taxon>Bacteria</taxon>
        <taxon>Bacillati</taxon>
        <taxon>Actinomycetota</taxon>
        <taxon>Actinomycetes</taxon>
        <taxon>Kitasatosporales</taxon>
        <taxon>Streptomycetaceae</taxon>
        <taxon>Streptomyces</taxon>
    </lineage>
</organism>
<dbReference type="Proteomes" id="UP001500994">
    <property type="component" value="Unassembled WGS sequence"/>
</dbReference>
<comment type="caution">
    <text evidence="2">The sequence shown here is derived from an EMBL/GenBank/DDBJ whole genome shotgun (WGS) entry which is preliminary data.</text>
</comment>
<keyword evidence="3" id="KW-1185">Reference proteome</keyword>
<accession>A0ABP6EI57</accession>
<evidence type="ECO:0000313" key="3">
    <source>
        <dbReference type="Proteomes" id="UP001500994"/>
    </source>
</evidence>